<name>A0A5D3DKT0_CUCMM</name>
<organism evidence="1 2">
    <name type="scientific">Cucumis melo var. makuwa</name>
    <name type="common">Oriental melon</name>
    <dbReference type="NCBI Taxonomy" id="1194695"/>
    <lineage>
        <taxon>Eukaryota</taxon>
        <taxon>Viridiplantae</taxon>
        <taxon>Streptophyta</taxon>
        <taxon>Embryophyta</taxon>
        <taxon>Tracheophyta</taxon>
        <taxon>Spermatophyta</taxon>
        <taxon>Magnoliopsida</taxon>
        <taxon>eudicotyledons</taxon>
        <taxon>Gunneridae</taxon>
        <taxon>Pentapetalae</taxon>
        <taxon>rosids</taxon>
        <taxon>fabids</taxon>
        <taxon>Cucurbitales</taxon>
        <taxon>Cucurbitaceae</taxon>
        <taxon>Benincaseae</taxon>
        <taxon>Cucumis</taxon>
    </lineage>
</organism>
<dbReference type="PANTHER" id="PTHR11439">
    <property type="entry name" value="GAG-POL-RELATED RETROTRANSPOSON"/>
    <property type="match status" value="1"/>
</dbReference>
<protein>
    <submittedName>
        <fullName evidence="1">TraB domain-containing protein</fullName>
    </submittedName>
</protein>
<evidence type="ECO:0000313" key="2">
    <source>
        <dbReference type="Proteomes" id="UP000321947"/>
    </source>
</evidence>
<proteinExistence type="predicted"/>
<dbReference type="EMBL" id="SSTD01004278">
    <property type="protein sequence ID" value="TYK23899.1"/>
    <property type="molecule type" value="Genomic_DNA"/>
</dbReference>
<sequence>MIVINQFMYAPYEEHMEVINKILRYLKMTHGKGLMFIKIDDAYNSLDWVGYVTDRKCTSGYCTFVWGNLVTCRSKKQRVVAKGSIEVEYQIESDGNGSSLQLYEKLSFSYPSLLQPLIHERDTYLAWSLKRSKVVKSKRVVGVIGRGHMNGVIYAITSDQGNLRFRDLAGKKAGEGNSNGFVSNLLKSLVARLRSKLYQNFNEQVHDSDSRILLHDSN</sequence>
<dbReference type="Proteomes" id="UP000321947">
    <property type="component" value="Unassembled WGS sequence"/>
</dbReference>
<gene>
    <name evidence="1" type="ORF">E5676_scaffold419G00790</name>
</gene>
<evidence type="ECO:0000313" key="1">
    <source>
        <dbReference type="EMBL" id="TYK23899.1"/>
    </source>
</evidence>
<comment type="caution">
    <text evidence="1">The sequence shown here is derived from an EMBL/GenBank/DDBJ whole genome shotgun (WGS) entry which is preliminary data.</text>
</comment>
<accession>A0A5D3DKT0</accession>
<dbReference type="AlphaFoldDB" id="A0A5D3DKT0"/>
<dbReference type="PANTHER" id="PTHR11439:SF440">
    <property type="entry name" value="INTEGRASE CATALYTIC DOMAIN-CONTAINING PROTEIN"/>
    <property type="match status" value="1"/>
</dbReference>
<reference evidence="1 2" key="1">
    <citation type="submission" date="2019-08" db="EMBL/GenBank/DDBJ databases">
        <title>Draft genome sequences of two oriental melons (Cucumis melo L. var makuwa).</title>
        <authorList>
            <person name="Kwon S.-Y."/>
        </authorList>
    </citation>
    <scope>NUCLEOTIDE SEQUENCE [LARGE SCALE GENOMIC DNA]</scope>
    <source>
        <strain evidence="2">cv. Chang Bougi</strain>
        <tissue evidence="1">Leaf</tissue>
    </source>
</reference>